<dbReference type="InterPro" id="IPR035906">
    <property type="entry name" value="MetI-like_sf"/>
</dbReference>
<keyword evidence="10" id="KW-1185">Reference proteome</keyword>
<keyword evidence="6 7" id="KW-0472">Membrane</keyword>
<protein>
    <submittedName>
        <fullName evidence="9">Carbohydrate ABC transporter permease</fullName>
    </submittedName>
</protein>
<organism evidence="9 10">
    <name type="scientific">Kutzneria chonburiensis</name>
    <dbReference type="NCBI Taxonomy" id="1483604"/>
    <lineage>
        <taxon>Bacteria</taxon>
        <taxon>Bacillati</taxon>
        <taxon>Actinomycetota</taxon>
        <taxon>Actinomycetes</taxon>
        <taxon>Pseudonocardiales</taxon>
        <taxon>Pseudonocardiaceae</taxon>
        <taxon>Kutzneria</taxon>
    </lineage>
</organism>
<evidence type="ECO:0000256" key="4">
    <source>
        <dbReference type="ARBA" id="ARBA00022692"/>
    </source>
</evidence>
<dbReference type="CDD" id="cd06261">
    <property type="entry name" value="TM_PBP2"/>
    <property type="match status" value="1"/>
</dbReference>
<feature type="transmembrane region" description="Helical" evidence="7">
    <location>
        <begin position="242"/>
        <end position="262"/>
    </location>
</feature>
<feature type="transmembrane region" description="Helical" evidence="7">
    <location>
        <begin position="70"/>
        <end position="94"/>
    </location>
</feature>
<reference evidence="9 10" key="1">
    <citation type="submission" date="2024-09" db="EMBL/GenBank/DDBJ databases">
        <authorList>
            <person name="Sun Q."/>
            <person name="Mori K."/>
        </authorList>
    </citation>
    <scope>NUCLEOTIDE SEQUENCE [LARGE SCALE GENOMIC DNA]</scope>
    <source>
        <strain evidence="9 10">TBRC 1432</strain>
    </source>
</reference>
<comment type="caution">
    <text evidence="9">The sequence shown here is derived from an EMBL/GenBank/DDBJ whole genome shotgun (WGS) entry which is preliminary data.</text>
</comment>
<accession>A0ABV6MN14</accession>
<evidence type="ECO:0000259" key="8">
    <source>
        <dbReference type="PROSITE" id="PS50928"/>
    </source>
</evidence>
<dbReference type="PANTHER" id="PTHR43744:SF6">
    <property type="entry name" value="ABC TRANSPORTER PERMEASE PROTEIN YESQ-RELATED"/>
    <property type="match status" value="1"/>
</dbReference>
<keyword evidence="4 7" id="KW-0812">Transmembrane</keyword>
<feature type="transmembrane region" description="Helical" evidence="7">
    <location>
        <begin position="12"/>
        <end position="31"/>
    </location>
</feature>
<dbReference type="PROSITE" id="PS50928">
    <property type="entry name" value="ABC_TM1"/>
    <property type="match status" value="1"/>
</dbReference>
<feature type="domain" description="ABC transmembrane type-1" evidence="8">
    <location>
        <begin position="71"/>
        <end position="263"/>
    </location>
</feature>
<dbReference type="Pfam" id="PF00528">
    <property type="entry name" value="BPD_transp_1"/>
    <property type="match status" value="1"/>
</dbReference>
<keyword evidence="3" id="KW-1003">Cell membrane</keyword>
<feature type="transmembrane region" description="Helical" evidence="7">
    <location>
        <begin position="183"/>
        <end position="208"/>
    </location>
</feature>
<evidence type="ECO:0000256" key="1">
    <source>
        <dbReference type="ARBA" id="ARBA00004651"/>
    </source>
</evidence>
<evidence type="ECO:0000256" key="7">
    <source>
        <dbReference type="RuleBase" id="RU363032"/>
    </source>
</evidence>
<dbReference type="RefSeq" id="WP_273942274.1">
    <property type="nucleotide sequence ID" value="NZ_CP097263.1"/>
</dbReference>
<dbReference type="InterPro" id="IPR000515">
    <property type="entry name" value="MetI-like"/>
</dbReference>
<keyword evidence="2 7" id="KW-0813">Transport</keyword>
<sequence length="277" mass="30945">MTARRRIHWRAHTVLLVTLIVMIYPLVWLVGASFKPENQIFTTVSPLPLEPTLANYFSGWTATGTSFSVYLANSVTVSLCVVVGNLISCSLAAYAFARLDFAFRRVWFGLMLGTLMLPFQATLIPQYTIFYRLNWINTFLPLVVPYFLAYDAFFIFLMVQFIRGIPRELDEAAALDGAGHVRVFGTIILPLLRPALITTGVLTFIWTFNDFLRQLVYLSDNTRYTVPLGLNSFIDKASGSSYGGMLAMSVVTLVPTVAVFLISQRRLVDGVANTGIK</sequence>
<dbReference type="EMBL" id="JBHLUD010000002">
    <property type="protein sequence ID" value="MFC0541693.1"/>
    <property type="molecule type" value="Genomic_DNA"/>
</dbReference>
<dbReference type="SUPFAM" id="SSF161098">
    <property type="entry name" value="MetI-like"/>
    <property type="match status" value="1"/>
</dbReference>
<name>A0ABV6MN14_9PSEU</name>
<dbReference type="Proteomes" id="UP001589810">
    <property type="component" value="Unassembled WGS sequence"/>
</dbReference>
<evidence type="ECO:0000313" key="10">
    <source>
        <dbReference type="Proteomes" id="UP001589810"/>
    </source>
</evidence>
<comment type="subcellular location">
    <subcellularLocation>
        <location evidence="1 7">Cell membrane</location>
        <topology evidence="1 7">Multi-pass membrane protein</topology>
    </subcellularLocation>
</comment>
<dbReference type="Gene3D" id="1.10.3720.10">
    <property type="entry name" value="MetI-like"/>
    <property type="match status" value="1"/>
</dbReference>
<evidence type="ECO:0000256" key="2">
    <source>
        <dbReference type="ARBA" id="ARBA00022448"/>
    </source>
</evidence>
<evidence type="ECO:0000256" key="6">
    <source>
        <dbReference type="ARBA" id="ARBA00023136"/>
    </source>
</evidence>
<dbReference type="PANTHER" id="PTHR43744">
    <property type="entry name" value="ABC TRANSPORTER PERMEASE PROTEIN MG189-RELATED-RELATED"/>
    <property type="match status" value="1"/>
</dbReference>
<feature type="transmembrane region" description="Helical" evidence="7">
    <location>
        <begin position="139"/>
        <end position="162"/>
    </location>
</feature>
<gene>
    <name evidence="9" type="ORF">ACFFH7_09385</name>
</gene>
<evidence type="ECO:0000313" key="9">
    <source>
        <dbReference type="EMBL" id="MFC0541693.1"/>
    </source>
</evidence>
<evidence type="ECO:0000256" key="3">
    <source>
        <dbReference type="ARBA" id="ARBA00022475"/>
    </source>
</evidence>
<evidence type="ECO:0000256" key="5">
    <source>
        <dbReference type="ARBA" id="ARBA00022989"/>
    </source>
</evidence>
<feature type="transmembrane region" description="Helical" evidence="7">
    <location>
        <begin position="106"/>
        <end position="127"/>
    </location>
</feature>
<keyword evidence="5 7" id="KW-1133">Transmembrane helix</keyword>
<proteinExistence type="inferred from homology"/>
<comment type="similarity">
    <text evidence="7">Belongs to the binding-protein-dependent transport system permease family.</text>
</comment>